<comment type="caution">
    <text evidence="11">The sequence shown here is derived from an EMBL/GenBank/DDBJ whole genome shotgun (WGS) entry which is preliminary data.</text>
</comment>
<dbReference type="Proteomes" id="UP001162318">
    <property type="component" value="Unassembled WGS sequence"/>
</dbReference>
<dbReference type="PANTHER" id="PTHR11059:SF0">
    <property type="entry name" value="DNA REPAIR PROTEIN RECN"/>
    <property type="match status" value="1"/>
</dbReference>
<reference evidence="11" key="1">
    <citation type="submission" date="2022-09" db="EMBL/GenBank/DDBJ databases">
        <title>Intensive care unit water sources are persistently colonized with multi-drug resistant bacteria and are the site of extensive horizontal gene transfer of antibiotic resistance genes.</title>
        <authorList>
            <person name="Diorio-Toth L."/>
        </authorList>
    </citation>
    <scope>NUCLEOTIDE SEQUENCE</scope>
    <source>
        <strain evidence="11">GD03659</strain>
    </source>
</reference>
<evidence type="ECO:0000313" key="11">
    <source>
        <dbReference type="EMBL" id="MDH2130360.1"/>
    </source>
</evidence>
<dbReference type="SUPFAM" id="SSF52540">
    <property type="entry name" value="P-loop containing nucleoside triphosphate hydrolases"/>
    <property type="match status" value="2"/>
</dbReference>
<dbReference type="PIRSF" id="PIRSF003128">
    <property type="entry name" value="RecN"/>
    <property type="match status" value="1"/>
</dbReference>
<evidence type="ECO:0000256" key="1">
    <source>
        <dbReference type="ARBA" id="ARBA00003618"/>
    </source>
</evidence>
<sequence length="556" mass="57981">MLTSLAIRNVVLIEALDLEFGAGLSVLTGETGAGKSILLDSLGLALGARADSGLVRAGEAQASVTASFDPPPAGHRAALLLADNGIEIEAGEPLLIRRTVKADGGSRAFINDQACSAALLRDLGGALVEIHGQHDDRGLLNARGHRALLDTYGRCEAEAVATAHAAWRAAAADLAQARDTVANAARDRDYLDHAVAELSKFAPEAGEEATLAEERATMQKGARLSDDLSAVTDCLTGSDGGLAQLRQAARRLDRIAGEYEPLSAVLEALDRAVIEAGEAEDKLAEAAEALSFDPARLDAIETRLFDLRGLARKHQVAPDDLAALRDEMAARLAAIEGGEEHIAALEADVARKAAIYRAAAQALSAERQLAAGRLDAAVAGELAPLKLDAARFRTVVAPLDEGQWSGAGMDRVEFEISTNPGAPFAPLAKIASGGELSRFILALKVALAERGGADTLIFDEIDRGVGGAVADAIGERLSRLAQSNQILVVTHSPQVAARGAGHMLIAKSSDGTVTRTGVHALSDSERREEIARMLSGAEITAEARAQAERLLEPNGA</sequence>
<evidence type="ECO:0000256" key="5">
    <source>
        <dbReference type="ARBA" id="ARBA00022763"/>
    </source>
</evidence>
<evidence type="ECO:0000256" key="9">
    <source>
        <dbReference type="PIRNR" id="PIRNR003128"/>
    </source>
</evidence>
<comment type="function">
    <text evidence="1 9">May be involved in recombinational repair of damaged DNA.</text>
</comment>
<dbReference type="InterPro" id="IPR004604">
    <property type="entry name" value="DNA_recomb/repair_RecN"/>
</dbReference>
<dbReference type="Pfam" id="PF02463">
    <property type="entry name" value="SMC_N"/>
    <property type="match status" value="1"/>
</dbReference>
<dbReference type="CDD" id="cd03241">
    <property type="entry name" value="ABC_RecN"/>
    <property type="match status" value="2"/>
</dbReference>
<dbReference type="FunFam" id="3.40.50.300:FF:000356">
    <property type="entry name" value="DNA repair protein RecN"/>
    <property type="match status" value="1"/>
</dbReference>
<accession>A0AA42WRL2</accession>
<proteinExistence type="inferred from homology"/>
<evidence type="ECO:0000256" key="6">
    <source>
        <dbReference type="ARBA" id="ARBA00022840"/>
    </source>
</evidence>
<evidence type="ECO:0000256" key="8">
    <source>
        <dbReference type="ARBA" id="ARBA00033408"/>
    </source>
</evidence>
<dbReference type="GO" id="GO:0006281">
    <property type="term" value="P:DNA repair"/>
    <property type="evidence" value="ECO:0007669"/>
    <property type="project" value="UniProtKB-KW"/>
</dbReference>
<gene>
    <name evidence="11" type="primary">recN</name>
    <name evidence="11" type="ORF">N5J77_04420</name>
</gene>
<organism evidence="11 12">
    <name type="scientific">Sphingobium yanoikuyae</name>
    <name type="common">Sphingomonas yanoikuyae</name>
    <dbReference type="NCBI Taxonomy" id="13690"/>
    <lineage>
        <taxon>Bacteria</taxon>
        <taxon>Pseudomonadati</taxon>
        <taxon>Pseudomonadota</taxon>
        <taxon>Alphaproteobacteria</taxon>
        <taxon>Sphingomonadales</taxon>
        <taxon>Sphingomonadaceae</taxon>
        <taxon>Sphingobium</taxon>
    </lineage>
</organism>
<keyword evidence="5 9" id="KW-0227">DNA damage</keyword>
<keyword evidence="4" id="KW-0547">Nucleotide-binding</keyword>
<evidence type="ECO:0000256" key="2">
    <source>
        <dbReference type="ARBA" id="ARBA00009441"/>
    </source>
</evidence>
<dbReference type="InterPro" id="IPR027417">
    <property type="entry name" value="P-loop_NTPase"/>
</dbReference>
<dbReference type="GO" id="GO:0009432">
    <property type="term" value="P:SOS response"/>
    <property type="evidence" value="ECO:0007669"/>
    <property type="project" value="TreeGrafter"/>
</dbReference>
<dbReference type="NCBIfam" id="TIGR00634">
    <property type="entry name" value="recN"/>
    <property type="match status" value="1"/>
</dbReference>
<dbReference type="AlphaFoldDB" id="A0AA42WRL2"/>
<dbReference type="PANTHER" id="PTHR11059">
    <property type="entry name" value="DNA REPAIR PROTEIN RECN"/>
    <property type="match status" value="1"/>
</dbReference>
<evidence type="ECO:0000256" key="4">
    <source>
        <dbReference type="ARBA" id="ARBA00022741"/>
    </source>
</evidence>
<dbReference type="GO" id="GO:0006310">
    <property type="term" value="P:DNA recombination"/>
    <property type="evidence" value="ECO:0007669"/>
    <property type="project" value="InterPro"/>
</dbReference>
<protein>
    <recommendedName>
        <fullName evidence="3 9">DNA repair protein RecN</fullName>
    </recommendedName>
    <alternativeName>
        <fullName evidence="8 9">Recombination protein N</fullName>
    </alternativeName>
</protein>
<dbReference type="GO" id="GO:0043590">
    <property type="term" value="C:bacterial nucleoid"/>
    <property type="evidence" value="ECO:0007669"/>
    <property type="project" value="TreeGrafter"/>
</dbReference>
<evidence type="ECO:0000259" key="10">
    <source>
        <dbReference type="Pfam" id="PF02463"/>
    </source>
</evidence>
<name>A0AA42WRL2_SPHYA</name>
<dbReference type="Gene3D" id="3.40.50.300">
    <property type="entry name" value="P-loop containing nucleotide triphosphate hydrolases"/>
    <property type="match status" value="2"/>
</dbReference>
<evidence type="ECO:0000256" key="3">
    <source>
        <dbReference type="ARBA" id="ARBA00021315"/>
    </source>
</evidence>
<evidence type="ECO:0000256" key="7">
    <source>
        <dbReference type="ARBA" id="ARBA00023204"/>
    </source>
</evidence>
<evidence type="ECO:0000313" key="12">
    <source>
        <dbReference type="Proteomes" id="UP001162318"/>
    </source>
</evidence>
<keyword evidence="6" id="KW-0067">ATP-binding</keyword>
<keyword evidence="7 9" id="KW-0234">DNA repair</keyword>
<dbReference type="RefSeq" id="WP_279727490.1">
    <property type="nucleotide sequence ID" value="NZ_JAOCKX010000004.1"/>
</dbReference>
<feature type="domain" description="RecF/RecN/SMC N-terminal" evidence="10">
    <location>
        <begin position="2"/>
        <end position="504"/>
    </location>
</feature>
<comment type="similarity">
    <text evidence="2 9">Belongs to the RecN family.</text>
</comment>
<dbReference type="InterPro" id="IPR003395">
    <property type="entry name" value="RecF/RecN/SMC_N"/>
</dbReference>
<dbReference type="EMBL" id="JAOCKX010000004">
    <property type="protein sequence ID" value="MDH2130360.1"/>
    <property type="molecule type" value="Genomic_DNA"/>
</dbReference>
<dbReference type="GO" id="GO:0005524">
    <property type="term" value="F:ATP binding"/>
    <property type="evidence" value="ECO:0007669"/>
    <property type="project" value="UniProtKB-KW"/>
</dbReference>